<keyword evidence="3 6" id="KW-0853">WD repeat</keyword>
<dbReference type="InterPro" id="IPR015943">
    <property type="entry name" value="WD40/YVTN_repeat-like_dom_sf"/>
</dbReference>
<dbReference type="AlphaFoldDB" id="A0A642VD24"/>
<evidence type="ECO:0000256" key="4">
    <source>
        <dbReference type="ARBA" id="ARBA00022737"/>
    </source>
</evidence>
<dbReference type="PRINTS" id="PR00320">
    <property type="entry name" value="GPROTEINBRPT"/>
</dbReference>
<dbReference type="Gene3D" id="2.130.10.10">
    <property type="entry name" value="YVTN repeat-like/Quinoprotein amine dehydrogenase"/>
    <property type="match status" value="2"/>
</dbReference>
<evidence type="ECO:0000256" key="5">
    <source>
        <dbReference type="ARBA" id="ARBA00038145"/>
    </source>
</evidence>
<dbReference type="GO" id="GO:0071013">
    <property type="term" value="C:catalytic step 2 spliceosome"/>
    <property type="evidence" value="ECO:0007669"/>
    <property type="project" value="TreeGrafter"/>
</dbReference>
<keyword evidence="9" id="KW-1185">Reference proteome</keyword>
<feature type="repeat" description="WD" evidence="6">
    <location>
        <begin position="110"/>
        <end position="142"/>
    </location>
</feature>
<dbReference type="InterPro" id="IPR024977">
    <property type="entry name" value="Apc4-like_WD40_dom"/>
</dbReference>
<dbReference type="VEuPathDB" id="FungiDB:TRICI_000577"/>
<protein>
    <recommendedName>
        <fullName evidence="7">Anaphase-promoting complex subunit 4-like WD40 domain-containing protein</fullName>
    </recommendedName>
</protein>
<comment type="caution">
    <text evidence="8">The sequence shown here is derived from an EMBL/GenBank/DDBJ whole genome shotgun (WGS) entry which is preliminary data.</text>
</comment>
<evidence type="ECO:0000256" key="2">
    <source>
        <dbReference type="ARBA" id="ARBA00022490"/>
    </source>
</evidence>
<keyword evidence="4" id="KW-0677">Repeat</keyword>
<name>A0A642VD24_9ASCO</name>
<organism evidence="8 9">
    <name type="scientific">Trichomonascus ciferrii</name>
    <dbReference type="NCBI Taxonomy" id="44093"/>
    <lineage>
        <taxon>Eukaryota</taxon>
        <taxon>Fungi</taxon>
        <taxon>Dikarya</taxon>
        <taxon>Ascomycota</taxon>
        <taxon>Saccharomycotina</taxon>
        <taxon>Dipodascomycetes</taxon>
        <taxon>Dipodascales</taxon>
        <taxon>Trichomonascaceae</taxon>
        <taxon>Trichomonascus</taxon>
        <taxon>Trichomonascus ciferrii complex</taxon>
    </lineage>
</organism>
<dbReference type="SMART" id="SM00320">
    <property type="entry name" value="WD40"/>
    <property type="match status" value="7"/>
</dbReference>
<dbReference type="Proteomes" id="UP000761534">
    <property type="component" value="Unassembled WGS sequence"/>
</dbReference>
<reference evidence="8" key="1">
    <citation type="journal article" date="2019" name="G3 (Bethesda)">
        <title>Genome Assemblies of Two Rare Opportunistic Yeast Pathogens: Diutina rugosa (syn. Candida rugosa) and Trichomonascus ciferrii (syn. Candida ciferrii).</title>
        <authorList>
            <person name="Mixao V."/>
            <person name="Saus E."/>
            <person name="Hansen A.P."/>
            <person name="Lass-Florl C."/>
            <person name="Gabaldon T."/>
        </authorList>
    </citation>
    <scope>NUCLEOTIDE SEQUENCE</scope>
    <source>
        <strain evidence="8">CBS 4856</strain>
    </source>
</reference>
<dbReference type="InterPro" id="IPR020472">
    <property type="entry name" value="WD40_PAC1"/>
</dbReference>
<dbReference type="GO" id="GO:0005737">
    <property type="term" value="C:cytoplasm"/>
    <property type="evidence" value="ECO:0007669"/>
    <property type="project" value="UniProtKB-SubCell"/>
</dbReference>
<dbReference type="InterPro" id="IPR051980">
    <property type="entry name" value="WD_repeat_MORG1"/>
</dbReference>
<evidence type="ECO:0000256" key="3">
    <source>
        <dbReference type="ARBA" id="ARBA00022574"/>
    </source>
</evidence>
<dbReference type="SUPFAM" id="SSF50978">
    <property type="entry name" value="WD40 repeat-like"/>
    <property type="match status" value="1"/>
</dbReference>
<feature type="repeat" description="WD" evidence="6">
    <location>
        <begin position="26"/>
        <end position="67"/>
    </location>
</feature>
<gene>
    <name evidence="8" type="ORF">TRICI_000577</name>
</gene>
<comment type="similarity">
    <text evidence="5">Belongs to the WD repeat MORG1 family.</text>
</comment>
<proteinExistence type="inferred from homology"/>
<dbReference type="CDD" id="cd00200">
    <property type="entry name" value="WD40"/>
    <property type="match status" value="1"/>
</dbReference>
<dbReference type="PANTHER" id="PTHR22842">
    <property type="entry name" value="WD40 REPEAT PROTEIN"/>
    <property type="match status" value="1"/>
</dbReference>
<evidence type="ECO:0000313" key="9">
    <source>
        <dbReference type="Proteomes" id="UP000761534"/>
    </source>
</evidence>
<dbReference type="Pfam" id="PF12894">
    <property type="entry name" value="ANAPC4_WD40"/>
    <property type="match status" value="1"/>
</dbReference>
<feature type="repeat" description="WD" evidence="6">
    <location>
        <begin position="199"/>
        <end position="233"/>
    </location>
</feature>
<evidence type="ECO:0000313" key="8">
    <source>
        <dbReference type="EMBL" id="KAA8917291.1"/>
    </source>
</evidence>
<comment type="subcellular location">
    <subcellularLocation>
        <location evidence="1">Cytoplasm</location>
    </subcellularLocation>
</comment>
<feature type="domain" description="Anaphase-promoting complex subunit 4-like WD40" evidence="7">
    <location>
        <begin position="196"/>
        <end position="237"/>
    </location>
</feature>
<feature type="repeat" description="WD" evidence="6">
    <location>
        <begin position="247"/>
        <end position="277"/>
    </location>
</feature>
<accession>A0A642VD24</accession>
<dbReference type="EMBL" id="SWFS01000050">
    <property type="protein sequence ID" value="KAA8917291.1"/>
    <property type="molecule type" value="Genomic_DNA"/>
</dbReference>
<sequence length="317" mass="34306">MLLAMSGFKNSGCKHDVLRMRPDVIPNAHKGAIHALAYNSTGRYVLSGGQDKAVCLWNPATKVRIQSYLKHSFEVLAIDVAADDSKFASVGGDRNVYVWDVGGGDTICSFDAHTLRINTACFNSEGTVVASGSNDTTVKLWDCRSRNYAPIQTLSDAKDSITSVKIRGPQILTGSVDGRVRMYDIRTGKITTDCVGSPVTCVNWSSDGNRFLVSSVDNYVRLFDATSGKLAQSFTGHASCQFRATSAFFDNETAVASTSEDGRLYLWDTSSGKVKNTLSSKTESETAHSTAFALDTHPTQPQLVASSFKGTIEVWKP</sequence>
<dbReference type="InterPro" id="IPR001680">
    <property type="entry name" value="WD40_rpt"/>
</dbReference>
<dbReference type="GO" id="GO:0000398">
    <property type="term" value="P:mRNA splicing, via spliceosome"/>
    <property type="evidence" value="ECO:0007669"/>
    <property type="project" value="TreeGrafter"/>
</dbReference>
<dbReference type="PROSITE" id="PS50082">
    <property type="entry name" value="WD_REPEATS_2"/>
    <property type="match status" value="5"/>
</dbReference>
<dbReference type="Pfam" id="PF00400">
    <property type="entry name" value="WD40"/>
    <property type="match status" value="4"/>
</dbReference>
<evidence type="ECO:0000259" key="7">
    <source>
        <dbReference type="Pfam" id="PF12894"/>
    </source>
</evidence>
<evidence type="ECO:0000256" key="1">
    <source>
        <dbReference type="ARBA" id="ARBA00004496"/>
    </source>
</evidence>
<dbReference type="OrthoDB" id="1068471at2759"/>
<evidence type="ECO:0000256" key="6">
    <source>
        <dbReference type="PROSITE-ProRule" id="PRU00221"/>
    </source>
</evidence>
<dbReference type="PANTHER" id="PTHR22842:SF3">
    <property type="entry name" value="WD REPEAT DOMAIN-CONTAINING PROTEIN 83"/>
    <property type="match status" value="1"/>
</dbReference>
<feature type="repeat" description="WD" evidence="6">
    <location>
        <begin position="68"/>
        <end position="109"/>
    </location>
</feature>
<dbReference type="PROSITE" id="PS50294">
    <property type="entry name" value="WD_REPEATS_REGION"/>
    <property type="match status" value="3"/>
</dbReference>
<dbReference type="InterPro" id="IPR036322">
    <property type="entry name" value="WD40_repeat_dom_sf"/>
</dbReference>
<keyword evidence="2" id="KW-0963">Cytoplasm</keyword>